<evidence type="ECO:0000313" key="1">
    <source>
        <dbReference type="EMBL" id="KAH9362107.1"/>
    </source>
</evidence>
<comment type="caution">
    <text evidence="1">The sequence shown here is derived from an EMBL/GenBank/DDBJ whole genome shotgun (WGS) entry which is preliminary data.</text>
</comment>
<gene>
    <name evidence="1" type="ORF">HPB48_002085</name>
</gene>
<keyword evidence="2" id="KW-1185">Reference proteome</keyword>
<organism evidence="1 2">
    <name type="scientific">Haemaphysalis longicornis</name>
    <name type="common">Bush tick</name>
    <dbReference type="NCBI Taxonomy" id="44386"/>
    <lineage>
        <taxon>Eukaryota</taxon>
        <taxon>Metazoa</taxon>
        <taxon>Ecdysozoa</taxon>
        <taxon>Arthropoda</taxon>
        <taxon>Chelicerata</taxon>
        <taxon>Arachnida</taxon>
        <taxon>Acari</taxon>
        <taxon>Parasitiformes</taxon>
        <taxon>Ixodida</taxon>
        <taxon>Ixodoidea</taxon>
        <taxon>Ixodidae</taxon>
        <taxon>Haemaphysalinae</taxon>
        <taxon>Haemaphysalis</taxon>
    </lineage>
</organism>
<dbReference type="VEuPathDB" id="VectorBase:HLOH_051036"/>
<reference evidence="1 2" key="1">
    <citation type="journal article" date="2020" name="Cell">
        <title>Large-Scale Comparative Analyses of Tick Genomes Elucidate Their Genetic Diversity and Vector Capacities.</title>
        <authorList>
            <consortium name="Tick Genome and Microbiome Consortium (TIGMIC)"/>
            <person name="Jia N."/>
            <person name="Wang J."/>
            <person name="Shi W."/>
            <person name="Du L."/>
            <person name="Sun Y."/>
            <person name="Zhan W."/>
            <person name="Jiang J.F."/>
            <person name="Wang Q."/>
            <person name="Zhang B."/>
            <person name="Ji P."/>
            <person name="Bell-Sakyi L."/>
            <person name="Cui X.M."/>
            <person name="Yuan T.T."/>
            <person name="Jiang B.G."/>
            <person name="Yang W.F."/>
            <person name="Lam T.T."/>
            <person name="Chang Q.C."/>
            <person name="Ding S.J."/>
            <person name="Wang X.J."/>
            <person name="Zhu J.G."/>
            <person name="Ruan X.D."/>
            <person name="Zhao L."/>
            <person name="Wei J.T."/>
            <person name="Ye R.Z."/>
            <person name="Que T.C."/>
            <person name="Du C.H."/>
            <person name="Zhou Y.H."/>
            <person name="Cheng J.X."/>
            <person name="Dai P.F."/>
            <person name="Guo W.B."/>
            <person name="Han X.H."/>
            <person name="Huang E.J."/>
            <person name="Li L.F."/>
            <person name="Wei W."/>
            <person name="Gao Y.C."/>
            <person name="Liu J.Z."/>
            <person name="Shao H.Z."/>
            <person name="Wang X."/>
            <person name="Wang C.C."/>
            <person name="Yang T.C."/>
            <person name="Huo Q.B."/>
            <person name="Li W."/>
            <person name="Chen H.Y."/>
            <person name="Chen S.E."/>
            <person name="Zhou L.G."/>
            <person name="Ni X.B."/>
            <person name="Tian J.H."/>
            <person name="Sheng Y."/>
            <person name="Liu T."/>
            <person name="Pan Y.S."/>
            <person name="Xia L.Y."/>
            <person name="Li J."/>
            <person name="Zhao F."/>
            <person name="Cao W.C."/>
        </authorList>
    </citation>
    <scope>NUCLEOTIDE SEQUENCE [LARGE SCALE GENOMIC DNA]</scope>
    <source>
        <strain evidence="1">HaeL-2018</strain>
    </source>
</reference>
<sequence length="63" mass="6851">MRSVCLALVDDGWAAIFQWLHSHSGFQENEDADALTVFPHCADDPLTTVSQLSAAHSIIAQIV</sequence>
<evidence type="ECO:0000313" key="2">
    <source>
        <dbReference type="Proteomes" id="UP000821853"/>
    </source>
</evidence>
<accession>A0A9J6FGM7</accession>
<dbReference type="Proteomes" id="UP000821853">
    <property type="component" value="Chromosome 1"/>
</dbReference>
<name>A0A9J6FGM7_HAELO</name>
<protein>
    <submittedName>
        <fullName evidence="1">Uncharacterized protein</fullName>
    </submittedName>
</protein>
<dbReference type="AlphaFoldDB" id="A0A9J6FGM7"/>
<dbReference type="EMBL" id="JABSTR010000001">
    <property type="protein sequence ID" value="KAH9362107.1"/>
    <property type="molecule type" value="Genomic_DNA"/>
</dbReference>
<proteinExistence type="predicted"/>